<organism evidence="2 3">
    <name type="scientific">Pilimelia columellifera subsp. columellifera</name>
    <dbReference type="NCBI Taxonomy" id="706583"/>
    <lineage>
        <taxon>Bacteria</taxon>
        <taxon>Bacillati</taxon>
        <taxon>Actinomycetota</taxon>
        <taxon>Actinomycetes</taxon>
        <taxon>Micromonosporales</taxon>
        <taxon>Micromonosporaceae</taxon>
        <taxon>Pilimelia</taxon>
    </lineage>
</organism>
<reference evidence="2 3" key="1">
    <citation type="journal article" date="2019" name="Int. J. Syst. Evol. Microbiol.">
        <title>The Global Catalogue of Microorganisms (GCM) 10K type strain sequencing project: providing services to taxonomists for standard genome sequencing and annotation.</title>
        <authorList>
            <consortium name="The Broad Institute Genomics Platform"/>
            <consortium name="The Broad Institute Genome Sequencing Center for Infectious Disease"/>
            <person name="Wu L."/>
            <person name="Ma J."/>
        </authorList>
    </citation>
    <scope>NUCLEOTIDE SEQUENCE [LARGE SCALE GENOMIC DNA]</scope>
    <source>
        <strain evidence="2 3">JCM 3367</strain>
    </source>
</reference>
<keyword evidence="3" id="KW-1185">Reference proteome</keyword>
<sequence>MALSRGWSGPGSPTSSLWVHALLIVASLAVGSTVGGLGVRGWRVSRTGK</sequence>
<keyword evidence="1" id="KW-0812">Transmembrane</keyword>
<dbReference type="RefSeq" id="WP_344172219.1">
    <property type="nucleotide sequence ID" value="NZ_BAAARY010000009.1"/>
</dbReference>
<keyword evidence="1" id="KW-0472">Membrane</keyword>
<gene>
    <name evidence="2" type="ORF">GCM10010201_23360</name>
</gene>
<keyword evidence="1" id="KW-1133">Transmembrane helix</keyword>
<dbReference type="Proteomes" id="UP001499978">
    <property type="component" value="Unassembled WGS sequence"/>
</dbReference>
<protein>
    <submittedName>
        <fullName evidence="2">Uncharacterized protein</fullName>
    </submittedName>
</protein>
<dbReference type="Pfam" id="PF26606">
    <property type="entry name" value="SCO4848"/>
    <property type="match status" value="1"/>
</dbReference>
<feature type="transmembrane region" description="Helical" evidence="1">
    <location>
        <begin position="17"/>
        <end position="39"/>
    </location>
</feature>
<evidence type="ECO:0000313" key="3">
    <source>
        <dbReference type="Proteomes" id="UP001499978"/>
    </source>
</evidence>
<accession>A0ABN3NLT5</accession>
<proteinExistence type="predicted"/>
<dbReference type="InterPro" id="IPR058061">
    <property type="entry name" value="SCO4848-like"/>
</dbReference>
<comment type="caution">
    <text evidence="2">The sequence shown here is derived from an EMBL/GenBank/DDBJ whole genome shotgun (WGS) entry which is preliminary data.</text>
</comment>
<dbReference type="EMBL" id="BAAARY010000009">
    <property type="protein sequence ID" value="GAA2524175.1"/>
    <property type="molecule type" value="Genomic_DNA"/>
</dbReference>
<evidence type="ECO:0000313" key="2">
    <source>
        <dbReference type="EMBL" id="GAA2524175.1"/>
    </source>
</evidence>
<evidence type="ECO:0000256" key="1">
    <source>
        <dbReference type="SAM" id="Phobius"/>
    </source>
</evidence>
<name>A0ABN3NLT5_9ACTN</name>